<feature type="domain" description="Response regulatory" evidence="2">
    <location>
        <begin position="3"/>
        <end position="117"/>
    </location>
</feature>
<protein>
    <submittedName>
        <fullName evidence="3">Two-component system chemotaxis response regulator CheY</fullName>
    </submittedName>
</protein>
<evidence type="ECO:0000259" key="2">
    <source>
        <dbReference type="PROSITE" id="PS50110"/>
    </source>
</evidence>
<dbReference type="Proteomes" id="UP001204798">
    <property type="component" value="Unassembled WGS sequence"/>
</dbReference>
<evidence type="ECO:0000256" key="1">
    <source>
        <dbReference type="PROSITE-ProRule" id="PRU00169"/>
    </source>
</evidence>
<dbReference type="Pfam" id="PF00072">
    <property type="entry name" value="Response_reg"/>
    <property type="match status" value="1"/>
</dbReference>
<dbReference type="PANTHER" id="PTHR43228">
    <property type="entry name" value="TWO-COMPONENT RESPONSE REGULATOR"/>
    <property type="match status" value="1"/>
</dbReference>
<dbReference type="EMBL" id="JANUCP010000002">
    <property type="protein sequence ID" value="MCS3918683.1"/>
    <property type="molecule type" value="Genomic_DNA"/>
</dbReference>
<keyword evidence="4" id="KW-1185">Reference proteome</keyword>
<gene>
    <name evidence="3" type="ORF">M2350_001083</name>
</gene>
<accession>A0ABT2EL68</accession>
<reference evidence="3 4" key="1">
    <citation type="submission" date="2022-08" db="EMBL/GenBank/DDBJ databases">
        <title>Bacterial and archaeal communities from various locations to study Microbial Dark Matter (Phase II).</title>
        <authorList>
            <person name="Stepanauskas R."/>
        </authorList>
    </citation>
    <scope>NUCLEOTIDE SEQUENCE [LARGE SCALE GENOMIC DNA]</scope>
    <source>
        <strain evidence="3 4">PD1</strain>
    </source>
</reference>
<name>A0ABT2EL68_9BACT</name>
<dbReference type="SUPFAM" id="SSF52172">
    <property type="entry name" value="CheY-like"/>
    <property type="match status" value="1"/>
</dbReference>
<sequence length="126" mass="14258">MPKVLVADDALFTRKVLREILEAEGCEVVEVSNGKDAVDKFRLECPDLVLLDISMPEMDGLTVLRAIKEMDEGAKVVMVSAMGQMSTVKEALKLGACDFVVKPFRSHQIRELIFRWLFESVRNDER</sequence>
<dbReference type="PROSITE" id="PS50110">
    <property type="entry name" value="RESPONSE_REGULATORY"/>
    <property type="match status" value="1"/>
</dbReference>
<comment type="caution">
    <text evidence="3">The sequence shown here is derived from an EMBL/GenBank/DDBJ whole genome shotgun (WGS) entry which is preliminary data.</text>
</comment>
<dbReference type="InterPro" id="IPR001789">
    <property type="entry name" value="Sig_transdc_resp-reg_receiver"/>
</dbReference>
<dbReference type="InterPro" id="IPR011006">
    <property type="entry name" value="CheY-like_superfamily"/>
</dbReference>
<proteinExistence type="predicted"/>
<dbReference type="RefSeq" id="WP_259094687.1">
    <property type="nucleotide sequence ID" value="NZ_CP130454.1"/>
</dbReference>
<feature type="modified residue" description="4-aspartylphosphate" evidence="1">
    <location>
        <position position="52"/>
    </location>
</feature>
<evidence type="ECO:0000313" key="4">
    <source>
        <dbReference type="Proteomes" id="UP001204798"/>
    </source>
</evidence>
<dbReference type="PANTHER" id="PTHR43228:SF1">
    <property type="entry name" value="TWO-COMPONENT RESPONSE REGULATOR ARR22"/>
    <property type="match status" value="1"/>
</dbReference>
<dbReference type="Gene3D" id="3.40.50.2300">
    <property type="match status" value="1"/>
</dbReference>
<evidence type="ECO:0000313" key="3">
    <source>
        <dbReference type="EMBL" id="MCS3918683.1"/>
    </source>
</evidence>
<keyword evidence="1" id="KW-0597">Phosphoprotein</keyword>
<organism evidence="3 4">
    <name type="scientific">Candidatus Fervidibacter sacchari</name>
    <dbReference type="NCBI Taxonomy" id="1448929"/>
    <lineage>
        <taxon>Bacteria</taxon>
        <taxon>Candidatus Fervidibacterota</taxon>
        <taxon>Candidatus Fervidibacter</taxon>
    </lineage>
</organism>
<dbReference type="SMART" id="SM00448">
    <property type="entry name" value="REC"/>
    <property type="match status" value="1"/>
</dbReference>
<dbReference type="InterPro" id="IPR052048">
    <property type="entry name" value="ST_Response_Regulator"/>
</dbReference>